<dbReference type="PANTHER" id="PTHR30612:SF11">
    <property type="entry name" value="PROTEIN TRANSLOCASE SUBUNIT SECA2, CHLOROPLASTIC"/>
    <property type="match status" value="1"/>
</dbReference>
<dbReference type="SMART" id="SM00957">
    <property type="entry name" value="SecA_DEAD"/>
    <property type="match status" value="1"/>
</dbReference>
<dbReference type="GO" id="GO:0016464">
    <property type="term" value="F:chloroplast protein-transporting ATPase activity"/>
    <property type="evidence" value="ECO:0007669"/>
    <property type="project" value="UniProtKB-EC"/>
</dbReference>
<dbReference type="GO" id="GO:0016020">
    <property type="term" value="C:membrane"/>
    <property type="evidence" value="ECO:0007669"/>
    <property type="project" value="InterPro"/>
</dbReference>
<keyword evidence="3" id="KW-0811">Translocation</keyword>
<reference evidence="6" key="1">
    <citation type="journal article" date="2019" name="Sci. Rep.">
        <title>Draft genome of Tanacetum cinerariifolium, the natural source of mosquito coil.</title>
        <authorList>
            <person name="Yamashiro T."/>
            <person name="Shiraishi A."/>
            <person name="Satake H."/>
            <person name="Nakayama K."/>
        </authorList>
    </citation>
    <scope>NUCLEOTIDE SEQUENCE</scope>
</reference>
<dbReference type="InterPro" id="IPR011115">
    <property type="entry name" value="SecA_DEAD"/>
</dbReference>
<keyword evidence="2" id="KW-0813">Transport</keyword>
<evidence type="ECO:0000256" key="3">
    <source>
        <dbReference type="ARBA" id="ARBA00023010"/>
    </source>
</evidence>
<accession>A0A699HBF2</accession>
<keyword evidence="2" id="KW-0653">Protein transport</keyword>
<evidence type="ECO:0000256" key="4">
    <source>
        <dbReference type="ARBA" id="ARBA00034043"/>
    </source>
</evidence>
<dbReference type="GO" id="GO:0006886">
    <property type="term" value="P:intracellular protein transport"/>
    <property type="evidence" value="ECO:0007669"/>
    <property type="project" value="InterPro"/>
</dbReference>
<gene>
    <name evidence="6" type="ORF">Tci_347100</name>
</gene>
<evidence type="ECO:0000256" key="2">
    <source>
        <dbReference type="ARBA" id="ARBA00022927"/>
    </source>
</evidence>
<dbReference type="EMBL" id="BKCJ010127717">
    <property type="protein sequence ID" value="GEX75125.1"/>
    <property type="molecule type" value="Genomic_DNA"/>
</dbReference>
<dbReference type="InterPro" id="IPR014018">
    <property type="entry name" value="SecA_motor_DEAD"/>
</dbReference>
<dbReference type="SUPFAM" id="SSF52540">
    <property type="entry name" value="P-loop containing nucleoside triphosphate hydrolases"/>
    <property type="match status" value="1"/>
</dbReference>
<dbReference type="PANTHER" id="PTHR30612">
    <property type="entry name" value="SECA INNER MEMBRANE COMPONENT OF SEC PROTEIN SECRETION SYSTEM"/>
    <property type="match status" value="1"/>
</dbReference>
<sequence>MHSNVTTPRSMDVVFKRIGLAIPKGLAAQLVARLPSTTMQSPPSPSHTLHLLFQGMKSKEMSVLYMYFEWYQELGFNYLRDNLVGSSGKLVMRPSLYFSQMVTVNDYLAQRDAEWMGRVHRLLGLSVGLIQELGFDYLRDNLAGSSGKLVMRWPKPFHFAIVDEVDSVIVAGLEHRFNQQCSLFMVYQSLMGRSEAVANGLRITMHDAKVFEAVKGTHAVKSTDDIDMSNDEN</sequence>
<evidence type="ECO:0000313" key="6">
    <source>
        <dbReference type="EMBL" id="GEX75125.1"/>
    </source>
</evidence>
<dbReference type="PROSITE" id="PS51196">
    <property type="entry name" value="SECA_MOTOR_DEAD"/>
    <property type="match status" value="1"/>
</dbReference>
<name>A0A699HBF2_TANCI</name>
<dbReference type="GO" id="GO:0006605">
    <property type="term" value="P:protein targeting"/>
    <property type="evidence" value="ECO:0007669"/>
    <property type="project" value="InterPro"/>
</dbReference>
<dbReference type="EC" id="7.4.2.4" evidence="1"/>
<dbReference type="Gene3D" id="3.40.50.300">
    <property type="entry name" value="P-loop containing nucleotide triphosphate hydrolases"/>
    <property type="match status" value="1"/>
</dbReference>
<dbReference type="InterPro" id="IPR000185">
    <property type="entry name" value="SecA"/>
</dbReference>
<feature type="domain" description="SecA family profile" evidence="5">
    <location>
        <begin position="1"/>
        <end position="233"/>
    </location>
</feature>
<organism evidence="6">
    <name type="scientific">Tanacetum cinerariifolium</name>
    <name type="common">Dalmatian daisy</name>
    <name type="synonym">Chrysanthemum cinerariifolium</name>
    <dbReference type="NCBI Taxonomy" id="118510"/>
    <lineage>
        <taxon>Eukaryota</taxon>
        <taxon>Viridiplantae</taxon>
        <taxon>Streptophyta</taxon>
        <taxon>Embryophyta</taxon>
        <taxon>Tracheophyta</taxon>
        <taxon>Spermatophyta</taxon>
        <taxon>Magnoliopsida</taxon>
        <taxon>eudicotyledons</taxon>
        <taxon>Gunneridae</taxon>
        <taxon>Pentapetalae</taxon>
        <taxon>asterids</taxon>
        <taxon>campanulids</taxon>
        <taxon>Asterales</taxon>
        <taxon>Asteraceae</taxon>
        <taxon>Asteroideae</taxon>
        <taxon>Anthemideae</taxon>
        <taxon>Anthemidinae</taxon>
        <taxon>Tanacetum</taxon>
    </lineage>
</organism>
<dbReference type="AlphaFoldDB" id="A0A699HBF2"/>
<proteinExistence type="predicted"/>
<dbReference type="GO" id="GO:0017038">
    <property type="term" value="P:protein import"/>
    <property type="evidence" value="ECO:0007669"/>
    <property type="project" value="InterPro"/>
</dbReference>
<evidence type="ECO:0000256" key="1">
    <source>
        <dbReference type="ARBA" id="ARBA00012047"/>
    </source>
</evidence>
<comment type="catalytic activity">
    <reaction evidence="4">
        <text>ATP + H2O + chloroplast-proteinSide 1 = ADP + phosphate + chloroplast-proteinSide 2.</text>
        <dbReference type="EC" id="7.4.2.4"/>
    </reaction>
</comment>
<comment type="caution">
    <text evidence="6">The sequence shown here is derived from an EMBL/GenBank/DDBJ whole genome shotgun (WGS) entry which is preliminary data.</text>
</comment>
<dbReference type="GO" id="GO:0009941">
    <property type="term" value="C:chloroplast envelope"/>
    <property type="evidence" value="ECO:0007669"/>
    <property type="project" value="TreeGrafter"/>
</dbReference>
<dbReference type="Pfam" id="PF07517">
    <property type="entry name" value="SecA_DEAD"/>
    <property type="match status" value="1"/>
</dbReference>
<dbReference type="InterPro" id="IPR027417">
    <property type="entry name" value="P-loop_NTPase"/>
</dbReference>
<evidence type="ECO:0000259" key="5">
    <source>
        <dbReference type="PROSITE" id="PS51196"/>
    </source>
</evidence>
<protein>
    <recommendedName>
        <fullName evidence="1">chloroplast protein-transporting ATPase</fullName>
        <ecNumber evidence="1">7.4.2.4</ecNumber>
    </recommendedName>
</protein>
<dbReference type="GO" id="GO:0005524">
    <property type="term" value="F:ATP binding"/>
    <property type="evidence" value="ECO:0007669"/>
    <property type="project" value="InterPro"/>
</dbReference>